<dbReference type="PANTHER" id="PTHR34265:SF1">
    <property type="entry name" value="TYPE III PANTOTHENATE KINASE"/>
    <property type="match status" value="1"/>
</dbReference>
<feature type="binding site" evidence="16">
    <location>
        <position position="218"/>
    </location>
    <ligand>
        <name>substrate</name>
    </ligand>
</feature>
<feature type="binding site" evidence="16">
    <location>
        <position position="134"/>
    </location>
    <ligand>
        <name>substrate</name>
    </ligand>
</feature>
<feature type="binding site" evidence="16">
    <location>
        <begin position="16"/>
        <end position="23"/>
    </location>
    <ligand>
        <name>ATP</name>
        <dbReference type="ChEBI" id="CHEBI:30616"/>
    </ligand>
</feature>
<proteinExistence type="inferred from homology"/>
<evidence type="ECO:0000313" key="17">
    <source>
        <dbReference type="EMBL" id="MEQ3362539.1"/>
    </source>
</evidence>
<evidence type="ECO:0000256" key="3">
    <source>
        <dbReference type="ARBA" id="ARBA00004496"/>
    </source>
</evidence>
<evidence type="ECO:0000256" key="15">
    <source>
        <dbReference type="ARBA" id="ARBA00040883"/>
    </source>
</evidence>
<keyword evidence="18" id="KW-1185">Reference proteome</keyword>
<dbReference type="Gene3D" id="3.30.420.40">
    <property type="match status" value="2"/>
</dbReference>
<keyword evidence="8 16" id="KW-0808">Transferase</keyword>
<name>A0ABV1JBT4_9ACTN</name>
<evidence type="ECO:0000256" key="12">
    <source>
        <dbReference type="ARBA" id="ARBA00022958"/>
    </source>
</evidence>
<protein>
    <recommendedName>
        <fullName evidence="15 16">Type III pantothenate kinase</fullName>
        <ecNumber evidence="6 16">2.7.1.33</ecNumber>
    </recommendedName>
    <alternativeName>
        <fullName evidence="16">PanK-III</fullName>
    </alternativeName>
    <alternativeName>
        <fullName evidence="16">Pantothenic acid kinase</fullName>
    </alternativeName>
</protein>
<evidence type="ECO:0000256" key="2">
    <source>
        <dbReference type="ARBA" id="ARBA00001958"/>
    </source>
</evidence>
<keyword evidence="12 16" id="KW-0630">Potassium</keyword>
<organism evidence="17 18">
    <name type="scientific">Raoultibacter massiliensis</name>
    <dbReference type="NCBI Taxonomy" id="1852371"/>
    <lineage>
        <taxon>Bacteria</taxon>
        <taxon>Bacillati</taxon>
        <taxon>Actinomycetota</taxon>
        <taxon>Coriobacteriia</taxon>
        <taxon>Eggerthellales</taxon>
        <taxon>Eggerthellaceae</taxon>
        <taxon>Raoultibacter</taxon>
    </lineage>
</organism>
<evidence type="ECO:0000256" key="7">
    <source>
        <dbReference type="ARBA" id="ARBA00022490"/>
    </source>
</evidence>
<evidence type="ECO:0000256" key="4">
    <source>
        <dbReference type="ARBA" id="ARBA00005225"/>
    </source>
</evidence>
<evidence type="ECO:0000256" key="1">
    <source>
        <dbReference type="ARBA" id="ARBA00001206"/>
    </source>
</evidence>
<accession>A0ABV1JBT4</accession>
<comment type="cofactor">
    <cofactor evidence="16">
        <name>NH4(+)</name>
        <dbReference type="ChEBI" id="CHEBI:28938"/>
    </cofactor>
    <cofactor evidence="16">
        <name>K(+)</name>
        <dbReference type="ChEBI" id="CHEBI:29103"/>
    </cofactor>
    <text evidence="16">A monovalent cation. Ammonium or potassium.</text>
</comment>
<dbReference type="SUPFAM" id="SSF53067">
    <property type="entry name" value="Actin-like ATPase domain"/>
    <property type="match status" value="2"/>
</dbReference>
<evidence type="ECO:0000256" key="14">
    <source>
        <dbReference type="ARBA" id="ARBA00038036"/>
    </source>
</evidence>
<dbReference type="GO" id="GO:0004594">
    <property type="term" value="F:pantothenate kinase activity"/>
    <property type="evidence" value="ECO:0007669"/>
    <property type="project" value="UniProtKB-EC"/>
</dbReference>
<keyword evidence="10 16" id="KW-0418">Kinase</keyword>
<evidence type="ECO:0000256" key="9">
    <source>
        <dbReference type="ARBA" id="ARBA00022741"/>
    </source>
</evidence>
<evidence type="ECO:0000256" key="16">
    <source>
        <dbReference type="HAMAP-Rule" id="MF_01274"/>
    </source>
</evidence>
<comment type="subcellular location">
    <subcellularLocation>
        <location evidence="3 16">Cytoplasm</location>
    </subcellularLocation>
</comment>
<gene>
    <name evidence="16" type="primary">coaX</name>
    <name evidence="17" type="ORF">AAA083_06085</name>
</gene>
<evidence type="ECO:0000256" key="5">
    <source>
        <dbReference type="ARBA" id="ARBA00011738"/>
    </source>
</evidence>
<dbReference type="RefSeq" id="WP_349227276.1">
    <property type="nucleotide sequence ID" value="NZ_JBBNOP010000004.1"/>
</dbReference>
<keyword evidence="16" id="KW-0479">Metal-binding</keyword>
<comment type="subunit">
    <text evidence="5 16">Homodimer.</text>
</comment>
<feature type="binding site" evidence="16">
    <location>
        <begin position="141"/>
        <end position="144"/>
    </location>
    <ligand>
        <name>substrate</name>
    </ligand>
</feature>
<evidence type="ECO:0000313" key="18">
    <source>
        <dbReference type="Proteomes" id="UP001487305"/>
    </source>
</evidence>
<dbReference type="EMBL" id="JBBNOP010000004">
    <property type="protein sequence ID" value="MEQ3362539.1"/>
    <property type="molecule type" value="Genomic_DNA"/>
</dbReference>
<dbReference type="EC" id="2.7.1.33" evidence="6 16"/>
<feature type="binding site" evidence="16">
    <location>
        <position position="166"/>
    </location>
    <ligand>
        <name>ATP</name>
        <dbReference type="ChEBI" id="CHEBI:30616"/>
    </ligand>
</feature>
<dbReference type="CDD" id="cd24015">
    <property type="entry name" value="ASKHA_NBD_PanK-III"/>
    <property type="match status" value="1"/>
</dbReference>
<evidence type="ECO:0000256" key="6">
    <source>
        <dbReference type="ARBA" id="ARBA00012102"/>
    </source>
</evidence>
<sequence>MAANANRDAAFVLAVDVGNTVTRFGLIARGVLAASWEFATRERMTSDEARLEIANFLNMLERERTRAQAKGDDARLLDSVFSDDGRFVGNPTDAILSSVVPDLTDIWVGALAVECGRKPFVVGPGLKTGLKMHYNDPSEVGSDRVATLVAAREAYGYPLIVVDLGTTTNFDVLDGEGAFAGGVIAPGIALSAKALAQAAARLPVIEIKVPSSTIGKSTREAMQAGVVLGEVARIDGLVDAIWAELGCSTKVVATGVQAGIVAALSQRVECADEPLVLRGLGMLYALNSKR</sequence>
<evidence type="ECO:0000256" key="10">
    <source>
        <dbReference type="ARBA" id="ARBA00022777"/>
    </source>
</evidence>
<dbReference type="InterPro" id="IPR043129">
    <property type="entry name" value="ATPase_NBD"/>
</dbReference>
<evidence type="ECO:0000256" key="8">
    <source>
        <dbReference type="ARBA" id="ARBA00022679"/>
    </source>
</evidence>
<comment type="function">
    <text evidence="16">Catalyzes the phosphorylation of pantothenate (Pan), the first step in CoA biosynthesis.</text>
</comment>
<evidence type="ECO:0000256" key="13">
    <source>
        <dbReference type="ARBA" id="ARBA00022993"/>
    </source>
</evidence>
<keyword evidence="13 16" id="KW-0173">Coenzyme A biosynthesis</keyword>
<feature type="active site" description="Proton acceptor" evidence="16">
    <location>
        <position position="143"/>
    </location>
</feature>
<keyword evidence="11 16" id="KW-0067">ATP-binding</keyword>
<comment type="pathway">
    <text evidence="4 16">Cofactor biosynthesis; coenzyme A biosynthesis; CoA from (R)-pantothenate: step 1/5.</text>
</comment>
<comment type="caution">
    <text evidence="17">The sequence shown here is derived from an EMBL/GenBank/DDBJ whole genome shotgun (WGS) entry which is preliminary data.</text>
</comment>
<keyword evidence="7 16" id="KW-0963">Cytoplasm</keyword>
<dbReference type="Pfam" id="PF03309">
    <property type="entry name" value="Pan_kinase"/>
    <property type="match status" value="1"/>
</dbReference>
<keyword evidence="9 16" id="KW-0547">Nucleotide-binding</keyword>
<dbReference type="HAMAP" id="MF_01274">
    <property type="entry name" value="Pantothen_kinase_3"/>
    <property type="match status" value="1"/>
</dbReference>
<evidence type="ECO:0000256" key="11">
    <source>
        <dbReference type="ARBA" id="ARBA00022840"/>
    </source>
</evidence>
<dbReference type="InterPro" id="IPR004619">
    <property type="entry name" value="Type_III_PanK"/>
</dbReference>
<feature type="binding site" evidence="16">
    <location>
        <position position="163"/>
    </location>
    <ligand>
        <name>K(+)</name>
        <dbReference type="ChEBI" id="CHEBI:29103"/>
    </ligand>
</feature>
<dbReference type="Proteomes" id="UP001487305">
    <property type="component" value="Unassembled WGS sequence"/>
</dbReference>
<comment type="catalytic activity">
    <reaction evidence="1 16">
        <text>(R)-pantothenate + ATP = (R)-4'-phosphopantothenate + ADP + H(+)</text>
        <dbReference type="Rhea" id="RHEA:16373"/>
        <dbReference type="ChEBI" id="CHEBI:10986"/>
        <dbReference type="ChEBI" id="CHEBI:15378"/>
        <dbReference type="ChEBI" id="CHEBI:29032"/>
        <dbReference type="ChEBI" id="CHEBI:30616"/>
        <dbReference type="ChEBI" id="CHEBI:456216"/>
        <dbReference type="EC" id="2.7.1.33"/>
    </reaction>
</comment>
<dbReference type="NCBIfam" id="TIGR00671">
    <property type="entry name" value="baf"/>
    <property type="match status" value="1"/>
</dbReference>
<dbReference type="PANTHER" id="PTHR34265">
    <property type="entry name" value="TYPE III PANTOTHENATE KINASE"/>
    <property type="match status" value="1"/>
</dbReference>
<comment type="similarity">
    <text evidence="14 16">Belongs to the type III pantothenate kinase family.</text>
</comment>
<reference evidence="17 18" key="1">
    <citation type="submission" date="2024-04" db="EMBL/GenBank/DDBJ databases">
        <title>Human intestinal bacterial collection.</title>
        <authorList>
            <person name="Pauvert C."/>
            <person name="Hitch T.C.A."/>
            <person name="Clavel T."/>
        </authorList>
    </citation>
    <scope>NUCLEOTIDE SEQUENCE [LARGE SCALE GENOMIC DNA]</scope>
    <source>
        <strain evidence="17 18">CLA-KB-H42</strain>
    </source>
</reference>
<comment type="cofactor">
    <cofactor evidence="2">
        <name>K(+)</name>
        <dbReference type="ChEBI" id="CHEBI:29103"/>
    </cofactor>
</comment>